<comment type="caution">
    <text evidence="2">The sequence shown here is derived from an EMBL/GenBank/DDBJ whole genome shotgun (WGS) entry which is preliminary data.</text>
</comment>
<evidence type="ECO:0000313" key="3">
    <source>
        <dbReference type="Proteomes" id="UP000053237"/>
    </source>
</evidence>
<dbReference type="STRING" id="65357.A0A024GC83"/>
<sequence>MSGGLAFCIVVGMEVHPNEGGSTRTVGGCQLVILPAGYIGSAIWGMGLMIASASVLGSQIASGILLFFLFICIIIAQNKYLRLLNLGFIVFLGIFLAISFQFNVEILQYITLFIGVMSCLFSIYDIWDDLISRRVNASDATIFAEITHTSSRCWGVIWGLIAICALTGAVYFHLLVLQHTSASTDSDFSTETKVVLGLMCVVVGLSIFHTSVTRQCMLRPMEAAPEETYDAA</sequence>
<reference evidence="2 3" key="1">
    <citation type="submission" date="2012-05" db="EMBL/GenBank/DDBJ databases">
        <title>Recombination and specialization in a pathogen metapopulation.</title>
        <authorList>
            <person name="Gardiner A."/>
            <person name="Kemen E."/>
            <person name="Schultz-Larsen T."/>
            <person name="MacLean D."/>
            <person name="Van Oosterhout C."/>
            <person name="Jones J.D.G."/>
        </authorList>
    </citation>
    <scope>NUCLEOTIDE SEQUENCE [LARGE SCALE GENOMIC DNA]</scope>
    <source>
        <strain evidence="2 3">Ac Nc2</strain>
    </source>
</reference>
<keyword evidence="1" id="KW-0812">Transmembrane</keyword>
<feature type="transmembrane region" description="Helical" evidence="1">
    <location>
        <begin position="83"/>
        <end position="100"/>
    </location>
</feature>
<dbReference type="Pfam" id="PF13398">
    <property type="entry name" value="Peptidase_M50B"/>
    <property type="match status" value="1"/>
</dbReference>
<feature type="transmembrane region" description="Helical" evidence="1">
    <location>
        <begin position="106"/>
        <end position="127"/>
    </location>
</feature>
<accession>A0A024GC83</accession>
<gene>
    <name evidence="2" type="ORF">BN9_047010</name>
</gene>
<feature type="transmembrane region" description="Helical" evidence="1">
    <location>
        <begin position="31"/>
        <end position="50"/>
    </location>
</feature>
<protein>
    <submittedName>
        <fullName evidence="2">Uncharacterized protein</fullName>
    </submittedName>
</protein>
<dbReference type="InParanoid" id="A0A024GC83"/>
<name>A0A024GC83_9STRA</name>
<organism evidence="2 3">
    <name type="scientific">Albugo candida</name>
    <dbReference type="NCBI Taxonomy" id="65357"/>
    <lineage>
        <taxon>Eukaryota</taxon>
        <taxon>Sar</taxon>
        <taxon>Stramenopiles</taxon>
        <taxon>Oomycota</taxon>
        <taxon>Peronosporomycetes</taxon>
        <taxon>Albuginales</taxon>
        <taxon>Albuginaceae</taxon>
        <taxon>Albugo</taxon>
    </lineage>
</organism>
<dbReference type="AlphaFoldDB" id="A0A024GC83"/>
<evidence type="ECO:0000313" key="2">
    <source>
        <dbReference type="EMBL" id="CCI43917.1"/>
    </source>
</evidence>
<dbReference type="PANTHER" id="PTHR33979:SF2">
    <property type="entry name" value="PEPTIDASE M50B-LIKE-DOMAIN-CONTAINING PROTEIN"/>
    <property type="match status" value="1"/>
</dbReference>
<evidence type="ECO:0000256" key="1">
    <source>
        <dbReference type="SAM" id="Phobius"/>
    </source>
</evidence>
<dbReference type="EMBL" id="CAIX01000058">
    <property type="protein sequence ID" value="CCI43917.1"/>
    <property type="molecule type" value="Genomic_DNA"/>
</dbReference>
<dbReference type="Proteomes" id="UP000053237">
    <property type="component" value="Unassembled WGS sequence"/>
</dbReference>
<dbReference type="InterPro" id="IPR049500">
    <property type="entry name" value="Peptidase_M50B-like"/>
</dbReference>
<dbReference type="PANTHER" id="PTHR33979">
    <property type="entry name" value="OS02G0221600 PROTEIN"/>
    <property type="match status" value="1"/>
</dbReference>
<feature type="transmembrane region" description="Helical" evidence="1">
    <location>
        <begin position="194"/>
        <end position="212"/>
    </location>
</feature>
<dbReference type="OrthoDB" id="40823at2759"/>
<keyword evidence="1" id="KW-1133">Transmembrane helix</keyword>
<proteinExistence type="predicted"/>
<feature type="transmembrane region" description="Helical" evidence="1">
    <location>
        <begin position="153"/>
        <end position="174"/>
    </location>
</feature>
<feature type="transmembrane region" description="Helical" evidence="1">
    <location>
        <begin position="56"/>
        <end position="76"/>
    </location>
</feature>
<keyword evidence="3" id="KW-1185">Reference proteome</keyword>
<keyword evidence="1" id="KW-0472">Membrane</keyword>